<dbReference type="STRING" id="675864.SAMN04489747_4031"/>
<dbReference type="PROSITE" id="PS50966">
    <property type="entry name" value="ZF_SWIM"/>
    <property type="match status" value="1"/>
</dbReference>
<accession>A0A1G7ESX0</accession>
<gene>
    <name evidence="3" type="ORF">SAMN04489747_4031</name>
</gene>
<keyword evidence="1" id="KW-0862">Zinc</keyword>
<keyword evidence="4" id="KW-1185">Reference proteome</keyword>
<sequence>MEAAATDAGSMAAARKLARPGPWSACGATDILLWGQCQGSGRTPYQVSVDLTAPAWRCSCPSRKFPCKHALALLLLWSDGALEPGGALEAGTDVAGYAAEWSARRSARDPVAETPTRAPDPAAQAARLARRLELMDAGVEELALWLTDLVRGGLAAARSRPTSWWDQAGARMVDAQLPGLGQQLRDLGSEVSARPDWAEHLLATLGRLWAVVRTWRRRTELDEDELADLRVVVGWNLAREDVRGGEPVTDDWLVLGASRSDDGRVQQQRTWLHGRRSGLTVQVLDFAAGATALPLAQVSGSSLHAALARYPGHAPQRALFLDEPRPADQPVPWPTPGGVAKALEQRAALLVHQPWLRVSAAHLAGVRWQPGRPSLLVDARGDALPVVADADVWTLAALTGGHPVDLVVELVEGAVRPLTVTAADPVAGVPAGQVVVV</sequence>
<dbReference type="Proteomes" id="UP000198546">
    <property type="component" value="Chromosome i"/>
</dbReference>
<reference evidence="3 4" key="1">
    <citation type="submission" date="2016-10" db="EMBL/GenBank/DDBJ databases">
        <authorList>
            <person name="de Groot N.N."/>
        </authorList>
    </citation>
    <scope>NUCLEOTIDE SEQUENCE [LARGE SCALE GENOMIC DNA]</scope>
    <source>
        <strain evidence="3 4">MON 2.2</strain>
    </source>
</reference>
<dbReference type="Pfam" id="PF04434">
    <property type="entry name" value="SWIM"/>
    <property type="match status" value="1"/>
</dbReference>
<keyword evidence="1" id="KW-0479">Metal-binding</keyword>
<feature type="domain" description="SWIM-type" evidence="2">
    <location>
        <begin position="45"/>
        <end position="78"/>
    </location>
</feature>
<evidence type="ECO:0000259" key="2">
    <source>
        <dbReference type="PROSITE" id="PS50966"/>
    </source>
</evidence>
<name>A0A1G7ESX0_9ACTN</name>
<keyword evidence="1" id="KW-0863">Zinc-finger</keyword>
<dbReference type="InterPro" id="IPR007527">
    <property type="entry name" value="Znf_SWIM"/>
</dbReference>
<organism evidence="3 4">
    <name type="scientific">Auraticoccus monumenti</name>
    <dbReference type="NCBI Taxonomy" id="675864"/>
    <lineage>
        <taxon>Bacteria</taxon>
        <taxon>Bacillati</taxon>
        <taxon>Actinomycetota</taxon>
        <taxon>Actinomycetes</taxon>
        <taxon>Propionibacteriales</taxon>
        <taxon>Propionibacteriaceae</taxon>
        <taxon>Auraticoccus</taxon>
    </lineage>
</organism>
<dbReference type="AlphaFoldDB" id="A0A1G7ESX0"/>
<evidence type="ECO:0000313" key="4">
    <source>
        <dbReference type="Proteomes" id="UP000198546"/>
    </source>
</evidence>
<evidence type="ECO:0000256" key="1">
    <source>
        <dbReference type="PROSITE-ProRule" id="PRU00325"/>
    </source>
</evidence>
<evidence type="ECO:0000313" key="3">
    <source>
        <dbReference type="EMBL" id="SDE66566.1"/>
    </source>
</evidence>
<dbReference type="EMBL" id="LT629688">
    <property type="protein sequence ID" value="SDE66566.1"/>
    <property type="molecule type" value="Genomic_DNA"/>
</dbReference>
<dbReference type="GO" id="GO:0008270">
    <property type="term" value="F:zinc ion binding"/>
    <property type="evidence" value="ECO:0007669"/>
    <property type="project" value="UniProtKB-KW"/>
</dbReference>
<protein>
    <submittedName>
        <fullName evidence="3">SWIM zinc finger</fullName>
    </submittedName>
</protein>
<proteinExistence type="predicted"/>